<dbReference type="Gene3D" id="3.40.50.1820">
    <property type="entry name" value="alpha/beta hydrolase"/>
    <property type="match status" value="1"/>
</dbReference>
<dbReference type="RefSeq" id="WP_146298844.1">
    <property type="nucleotide sequence ID" value="NZ_CP042301.2"/>
</dbReference>
<dbReference type="Pfam" id="PF00561">
    <property type="entry name" value="Abhydrolase_1"/>
    <property type="match status" value="1"/>
</dbReference>
<dbReference type="AlphaFoldDB" id="A0A5B8KX70"/>
<sequence length="278" mass="29399">MIVRDGNLEIATEAFGTPRDPAMLLIMGAMASMLWWPDAFCQRLAARAFFVIRYDNRDTGLSSRFPVGEPGYSMADMADDAFRVIDAHGLDAAHLVGISLGGMIAQIAALSRPQRVRTLTAISTSPIGVDASRLPGMTPAYQAHAARGEAVDWSDRAQAVAYVAEDARQIASTAHAHDSAAARAFIERDCDRSGGYLSATNHFMVGAGARPATPLAKLEPPLLVIHGTSDPIFPLDHGEALAAEVSGSRLVCIEGGGHELHPHDWGAIIDAIATHAAG</sequence>
<dbReference type="InterPro" id="IPR029058">
    <property type="entry name" value="AB_hydrolase_fold"/>
</dbReference>
<dbReference type="GO" id="GO:0046503">
    <property type="term" value="P:glycerolipid catabolic process"/>
    <property type="evidence" value="ECO:0007669"/>
    <property type="project" value="TreeGrafter"/>
</dbReference>
<organism evidence="2 3">
    <name type="scientific">Nitratireductor mangrovi</name>
    <dbReference type="NCBI Taxonomy" id="2599600"/>
    <lineage>
        <taxon>Bacteria</taxon>
        <taxon>Pseudomonadati</taxon>
        <taxon>Pseudomonadota</taxon>
        <taxon>Alphaproteobacteria</taxon>
        <taxon>Hyphomicrobiales</taxon>
        <taxon>Phyllobacteriaceae</taxon>
        <taxon>Nitratireductor</taxon>
    </lineage>
</organism>
<keyword evidence="3" id="KW-1185">Reference proteome</keyword>
<proteinExistence type="predicted"/>
<keyword evidence="2" id="KW-0378">Hydrolase</keyword>
<dbReference type="InterPro" id="IPR050471">
    <property type="entry name" value="AB_hydrolase"/>
</dbReference>
<dbReference type="GO" id="GO:0004806">
    <property type="term" value="F:triacylglycerol lipase activity"/>
    <property type="evidence" value="ECO:0007669"/>
    <property type="project" value="TreeGrafter"/>
</dbReference>
<dbReference type="PANTHER" id="PTHR43433">
    <property type="entry name" value="HYDROLASE, ALPHA/BETA FOLD FAMILY PROTEIN"/>
    <property type="match status" value="1"/>
</dbReference>
<evidence type="ECO:0000313" key="3">
    <source>
        <dbReference type="Proteomes" id="UP000321389"/>
    </source>
</evidence>
<dbReference type="InterPro" id="IPR000073">
    <property type="entry name" value="AB_hydrolase_1"/>
</dbReference>
<evidence type="ECO:0000313" key="2">
    <source>
        <dbReference type="EMBL" id="QDZ00195.1"/>
    </source>
</evidence>
<accession>A0A5B8KX70</accession>
<dbReference type="Proteomes" id="UP000321389">
    <property type="component" value="Chromosome"/>
</dbReference>
<feature type="domain" description="AB hydrolase-1" evidence="1">
    <location>
        <begin position="21"/>
        <end position="261"/>
    </location>
</feature>
<dbReference type="OrthoDB" id="9798888at2"/>
<dbReference type="PANTHER" id="PTHR43433:SF5">
    <property type="entry name" value="AB HYDROLASE-1 DOMAIN-CONTAINING PROTEIN"/>
    <property type="match status" value="1"/>
</dbReference>
<evidence type="ECO:0000259" key="1">
    <source>
        <dbReference type="Pfam" id="PF00561"/>
    </source>
</evidence>
<reference evidence="2" key="1">
    <citation type="submission" date="2020-04" db="EMBL/GenBank/DDBJ databases">
        <title>Nitratireductor sp. nov. isolated from mangrove soil.</title>
        <authorList>
            <person name="Ye Y."/>
        </authorList>
    </citation>
    <scope>NUCLEOTIDE SEQUENCE</scope>
    <source>
        <strain evidence="2">SY7</strain>
    </source>
</reference>
<protein>
    <submittedName>
        <fullName evidence="2">Alpha/beta hydrolase</fullName>
    </submittedName>
</protein>
<dbReference type="SUPFAM" id="SSF53474">
    <property type="entry name" value="alpha/beta-Hydrolases"/>
    <property type="match status" value="1"/>
</dbReference>
<dbReference type="PRINTS" id="PR00111">
    <property type="entry name" value="ABHYDROLASE"/>
</dbReference>
<gene>
    <name evidence="2" type="ORF">FQ775_07255</name>
</gene>
<dbReference type="EMBL" id="CP042301">
    <property type="protein sequence ID" value="QDZ00195.1"/>
    <property type="molecule type" value="Genomic_DNA"/>
</dbReference>
<dbReference type="KEGG" id="niy:FQ775_07255"/>
<name>A0A5B8KX70_9HYPH</name>